<evidence type="ECO:0000313" key="2">
    <source>
        <dbReference type="EMBL" id="NIR74581.1"/>
    </source>
</evidence>
<accession>A0AAE5C8L1</accession>
<reference evidence="2 3" key="1">
    <citation type="submission" date="2020-01" db="EMBL/GenBank/DDBJ databases">
        <title>Genomes assembled from Gulf of Kutch pelagic sediment metagenomes.</title>
        <authorList>
            <person name="Chandrashekar M."/>
            <person name="Mahajan M.S."/>
            <person name="Dave K.J."/>
            <person name="Vatsa P."/>
            <person name="Nathani N.M."/>
        </authorList>
    </citation>
    <scope>NUCLEOTIDE SEQUENCE [LARGE SCALE GENOMIC DNA]</scope>
    <source>
        <strain evidence="2">KS3-K002</strain>
    </source>
</reference>
<comment type="caution">
    <text evidence="2">The sequence shown here is derived from an EMBL/GenBank/DDBJ whole genome shotgun (WGS) entry which is preliminary data.</text>
</comment>
<dbReference type="AlphaFoldDB" id="A0AAE5C8L1"/>
<dbReference type="CDD" id="cd00198">
    <property type="entry name" value="vWFA"/>
    <property type="match status" value="1"/>
</dbReference>
<dbReference type="PANTHER" id="PTHR37947">
    <property type="entry name" value="BLL2462 PROTEIN"/>
    <property type="match status" value="1"/>
</dbReference>
<keyword evidence="1" id="KW-1133">Transmembrane helix</keyword>
<evidence type="ECO:0000313" key="3">
    <source>
        <dbReference type="Proteomes" id="UP000702544"/>
    </source>
</evidence>
<dbReference type="InterPro" id="IPR013783">
    <property type="entry name" value="Ig-like_fold"/>
</dbReference>
<dbReference type="Gene3D" id="3.40.50.410">
    <property type="entry name" value="von Willebrand factor, type A domain"/>
    <property type="match status" value="1"/>
</dbReference>
<dbReference type="InterPro" id="IPR029062">
    <property type="entry name" value="Class_I_gatase-like"/>
</dbReference>
<dbReference type="PANTHER" id="PTHR37947:SF1">
    <property type="entry name" value="BLL2462 PROTEIN"/>
    <property type="match status" value="1"/>
</dbReference>
<dbReference type="Gene3D" id="2.60.40.10">
    <property type="entry name" value="Immunoglobulins"/>
    <property type="match status" value="1"/>
</dbReference>
<sequence length="763" mass="84144">MTTFESLFAFLFKYRPLVFQRGELAFGAPGPVTVFALLGVVALGLVIFAYSRARTRTRRDLAVLTVLRVSALAILLFCLARPMLLLPTVVPQRNFLGIVIDDSRSMSIADRDDTPRADFARRQFAGPDSALRAALAERFMLRFFRFANTTERLDDPGALIGSGGATDIAQALDAARRELAAVPLAGLVLLTDGADNTESSLTETLLALRAAGVPVYTVGLGRERFDRDIQVSRVETPRSVLKGSALVVDLIVEQTGFGRENVRVDVEDDGRIIASQEIRLPEDGESGTVRVRFTAEETGPRLFRFVIAPQPGELVTQNNAREALVVVEDTRQKILYLEGEPRYELKFLRRAVEDDENVHVVALQRTAENKFLRLGVDDPEELAAGFPRTRRELFAYRGLILGSVEASFFTHDQLTMIEEFVGQRGGGLLALGGRSALERGGYQGTAVADVLPVVLSPVDATPESFVAELDVETTRAGRTHPSVQLVPDLEESARRWTELPAVTAVNWIVEAKPGASILLTGDADAVDEPLIVLAYQRYGRGKALALPVQDTWIWQMHADMPLDDLTHETFWRQLLRWLVSYVPDPVSVTMSRDRVGPSQPVTVTAEVRDDTYLNVNAAEVVARVIAPSGAERELRLDWAVDSDGLYSANFAPVENGLHRVEVTAAKGGDYLGEGQTYVESAELPTEYFDAEMRAPLLREIAEGTGGRFYTPETVSRLPEDVSFTDSGTTIIEERDLWDMPIIFIALLALVGAEWGYRRRRGLV</sequence>
<dbReference type="Gene3D" id="3.40.50.880">
    <property type="match status" value="1"/>
</dbReference>
<evidence type="ECO:0008006" key="4">
    <source>
        <dbReference type="Google" id="ProtNLM"/>
    </source>
</evidence>
<keyword evidence="1" id="KW-0472">Membrane</keyword>
<dbReference type="EMBL" id="JAACAK010000046">
    <property type="protein sequence ID" value="NIR74581.1"/>
    <property type="molecule type" value="Genomic_DNA"/>
</dbReference>
<evidence type="ECO:0000256" key="1">
    <source>
        <dbReference type="SAM" id="Phobius"/>
    </source>
</evidence>
<dbReference type="SUPFAM" id="SSF53300">
    <property type="entry name" value="vWA-like"/>
    <property type="match status" value="1"/>
</dbReference>
<proteinExistence type="predicted"/>
<dbReference type="Proteomes" id="UP000702544">
    <property type="component" value="Unassembled WGS sequence"/>
</dbReference>
<gene>
    <name evidence="2" type="ORF">GWO12_05650</name>
</gene>
<keyword evidence="1" id="KW-0812">Transmembrane</keyword>
<feature type="transmembrane region" description="Helical" evidence="1">
    <location>
        <begin position="24"/>
        <end position="49"/>
    </location>
</feature>
<protein>
    <recommendedName>
        <fullName evidence="4">Glutamine amidotransferase domain-containing protein</fullName>
    </recommendedName>
</protein>
<dbReference type="PROSITE" id="PS50194">
    <property type="entry name" value="FILAMIN_REPEAT"/>
    <property type="match status" value="1"/>
</dbReference>
<dbReference type="SUPFAM" id="SSF52317">
    <property type="entry name" value="Class I glutamine amidotransferase-like"/>
    <property type="match status" value="1"/>
</dbReference>
<name>A0AAE5C8L1_9BACT</name>
<dbReference type="InterPro" id="IPR017868">
    <property type="entry name" value="Filamin/ABP280_repeat-like"/>
</dbReference>
<feature type="transmembrane region" description="Helical" evidence="1">
    <location>
        <begin position="61"/>
        <end position="84"/>
    </location>
</feature>
<organism evidence="2 3">
    <name type="scientific">Candidatus Kutchimonas denitrificans</name>
    <dbReference type="NCBI Taxonomy" id="3056748"/>
    <lineage>
        <taxon>Bacteria</taxon>
        <taxon>Pseudomonadati</taxon>
        <taxon>Gemmatimonadota</taxon>
        <taxon>Gemmatimonadia</taxon>
        <taxon>Candidatus Palauibacterales</taxon>
        <taxon>Candidatus Palauibacteraceae</taxon>
        <taxon>Candidatus Kutchimonas</taxon>
    </lineage>
</organism>
<dbReference type="InterPro" id="IPR036465">
    <property type="entry name" value="vWFA_dom_sf"/>
</dbReference>